<dbReference type="AlphaFoldDB" id="A0A0H5R134"/>
<sequence length="371" mass="40927">MRPSLGSAKDFIAIAELYPGRKTIAIGGPIPVVIKQESSQRPDADDLASFLSYVNAQLHPQRLIVVIDGDPSPYAAISGSWNGEDRANWVSLETASNHLQRANLRTPIAVLALIQPSKATLATVHTLFQCCSLLVTAHKVTQESCLAVLNQLVLVLLARPDADVLSISSCFRTCGTVSVYRCSQYPTVAILLRSFCSIVLSCLSFTDKTQCRRISQLLRPYCHNSEASGALVDALVDVVGFCASSASALSEVSVLQVLNEKIQTAVADLIISNHRDRWSGTFFSGLSMHYPIQALCRASEIMSRADTYIDELPRYYSYYDILPGLHQRIIDREKILKQSEQKPKQTQESIQIMALKAWEQRRNIAIATSLV</sequence>
<protein>
    <submittedName>
        <fullName evidence="1">Uncharacterized protein</fullName>
    </submittedName>
</protein>
<organism evidence="1">
    <name type="scientific">Spongospora subterranea</name>
    <dbReference type="NCBI Taxonomy" id="70186"/>
    <lineage>
        <taxon>Eukaryota</taxon>
        <taxon>Sar</taxon>
        <taxon>Rhizaria</taxon>
        <taxon>Endomyxa</taxon>
        <taxon>Phytomyxea</taxon>
        <taxon>Plasmodiophorida</taxon>
        <taxon>Plasmodiophoridae</taxon>
        <taxon>Spongospora</taxon>
    </lineage>
</organism>
<accession>A0A0H5R134</accession>
<evidence type="ECO:0000313" key="1">
    <source>
        <dbReference type="EMBL" id="CRZ07895.1"/>
    </source>
</evidence>
<reference evidence="1" key="1">
    <citation type="submission" date="2015-04" db="EMBL/GenBank/DDBJ databases">
        <title>The genome sequence of the plant pathogenic Rhizarian Plasmodiophora brassicae reveals insights in its biotrophic life cycle and the origin of chitin synthesis.</title>
        <authorList>
            <person name="Schwelm A."/>
            <person name="Fogelqvist J."/>
            <person name="Knaust A."/>
            <person name="Julke S."/>
            <person name="Lilja T."/>
            <person name="Dhandapani V."/>
            <person name="Bonilla-Rosso G."/>
            <person name="Karlsson M."/>
            <person name="Shevchenko A."/>
            <person name="Choi S.R."/>
            <person name="Kim H.G."/>
            <person name="Park J.Y."/>
            <person name="Lim Y.P."/>
            <person name="Ludwig-Muller J."/>
            <person name="Dixelius C."/>
        </authorList>
    </citation>
    <scope>NUCLEOTIDE SEQUENCE</scope>
    <source>
        <tissue evidence="1">Potato root galls</tissue>
    </source>
</reference>
<name>A0A0H5R134_9EUKA</name>
<proteinExistence type="predicted"/>
<dbReference type="EMBL" id="HACM01007453">
    <property type="protein sequence ID" value="CRZ07895.1"/>
    <property type="molecule type" value="Transcribed_RNA"/>
</dbReference>